<accession>A0A346NSQ3</accession>
<feature type="domain" description="DNA-directed DNA polymerase family B exonuclease" evidence="9">
    <location>
        <begin position="146"/>
        <end position="292"/>
    </location>
</feature>
<evidence type="ECO:0000256" key="6">
    <source>
        <dbReference type="ARBA" id="ARBA00049244"/>
    </source>
</evidence>
<dbReference type="InterPro" id="IPR017964">
    <property type="entry name" value="DNA-dir_DNA_pol_B_CS"/>
</dbReference>
<evidence type="ECO:0000313" key="10">
    <source>
        <dbReference type="EMBL" id="AXR08560.1"/>
    </source>
</evidence>
<dbReference type="InterPro" id="IPR006133">
    <property type="entry name" value="DNA-dir_DNA_pol_B_exonuc"/>
</dbReference>
<feature type="domain" description="DNA-directed DNA polymerase family B multifunctional" evidence="8">
    <location>
        <begin position="376"/>
        <end position="752"/>
    </location>
</feature>
<sequence>MGFILTRRVVRRANQELVELWLATDTGPVCLYSTPQQNVCFVHTADAQKACQLLLQQRLSVDLLPDTYRTLNQQPVSLLRYSPDGLTQSVRQLLSAQGIVLYEGDIKLADRFLMERFAYGSIRYKGHPQQGNILHNVTLRGASYRPLLRSLSIDIECDERENLYSIGFSAPDLKHVLLVYPTPVVTPANSDFIVEVVPNEKTLLQRLVDIVVNYDADVLLGWNVKQFDFAVLYRCARRHHMQLAMGRNGSVLTVRQWESGTIADLPGRALVDGIEALKTMTYQFDSFSLDAVAGTLLNRGKLVKEDDQLAAIKALYKHDPLQLARYNIEDCELVNEIAAHTRFIDFLVLRSTLTGLDMSRPGGSVAAFINVYLPRLHRQGYISGIRPQDGGLASPGGYVMASRPGLYDFVLVLDFKSLYPSIIRTFKIDPMGLAEGLANPTTAIEGYKGARFSRDAHFLPEIIANLWKQRDEAKRQQDAPRSQAIKILMNSFYGVLGSGGCPFYDPRLASSITLRGHDIMQTTAQWIEAAGYDVIYGDTDSTFVHLSQVHSREEACQIGKQLEQQINQRWQQRLNKDFNLDCFLEIEFETCFDKFFMPTIRNSELGSKKRYAGLIDSQAQPPKIVFKGLENVRSDWTSLAKTFQQELYTRVFTGKAVERYILDTVAAIYAGQFDELLIYKKRLTKPLAQYTKSVPPHVKAAQQAELFNQTNGLPLQYRNKSAVKYVVTLAGPQTSDRQKAPLDYEHYIEKQIRPIAQSILPVIGLSFDELTAQQMGLF</sequence>
<dbReference type="Gene3D" id="3.30.420.10">
    <property type="entry name" value="Ribonuclease H-like superfamily/Ribonuclease H"/>
    <property type="match status" value="1"/>
</dbReference>
<dbReference type="PRINTS" id="PR00106">
    <property type="entry name" value="DNAPOLB"/>
</dbReference>
<dbReference type="Gene3D" id="1.10.132.60">
    <property type="entry name" value="DNA polymerase family B, C-terminal domain"/>
    <property type="match status" value="1"/>
</dbReference>
<dbReference type="GO" id="GO:0003887">
    <property type="term" value="F:DNA-directed DNA polymerase activity"/>
    <property type="evidence" value="ECO:0007669"/>
    <property type="project" value="UniProtKB-KW"/>
</dbReference>
<dbReference type="Gene3D" id="2.40.50.590">
    <property type="match status" value="1"/>
</dbReference>
<dbReference type="OrthoDB" id="5807460at2"/>
<dbReference type="GO" id="GO:0008296">
    <property type="term" value="F:3'-5'-DNA exonuclease activity"/>
    <property type="evidence" value="ECO:0007669"/>
    <property type="project" value="TreeGrafter"/>
</dbReference>
<dbReference type="GO" id="GO:0045004">
    <property type="term" value="P:DNA replication proofreading"/>
    <property type="evidence" value="ECO:0007669"/>
    <property type="project" value="TreeGrafter"/>
</dbReference>
<organism evidence="10 11">
    <name type="scientific">Salinimonas sediminis</name>
    <dbReference type="NCBI Taxonomy" id="2303538"/>
    <lineage>
        <taxon>Bacteria</taxon>
        <taxon>Pseudomonadati</taxon>
        <taxon>Pseudomonadota</taxon>
        <taxon>Gammaproteobacteria</taxon>
        <taxon>Alteromonadales</taxon>
        <taxon>Alteromonadaceae</taxon>
        <taxon>Alteromonas/Salinimonas group</taxon>
        <taxon>Salinimonas</taxon>
    </lineage>
</organism>
<evidence type="ECO:0000256" key="7">
    <source>
        <dbReference type="RuleBase" id="RU000442"/>
    </source>
</evidence>
<dbReference type="SUPFAM" id="SSF53098">
    <property type="entry name" value="Ribonuclease H-like"/>
    <property type="match status" value="1"/>
</dbReference>
<dbReference type="GO" id="GO:0003677">
    <property type="term" value="F:DNA binding"/>
    <property type="evidence" value="ECO:0007669"/>
    <property type="project" value="UniProtKB-KW"/>
</dbReference>
<dbReference type="InterPro" id="IPR023211">
    <property type="entry name" value="DNA_pol_palm_dom_sf"/>
</dbReference>
<dbReference type="Gene3D" id="3.90.1600.10">
    <property type="entry name" value="Palm domain of DNA polymerase"/>
    <property type="match status" value="2"/>
</dbReference>
<dbReference type="InterPro" id="IPR006134">
    <property type="entry name" value="DNA-dir_DNA_pol_B_multi_dom"/>
</dbReference>
<evidence type="ECO:0000259" key="9">
    <source>
        <dbReference type="Pfam" id="PF03104"/>
    </source>
</evidence>
<protein>
    <recommendedName>
        <fullName evidence="7">DNA polymerase</fullName>
        <ecNumber evidence="7">2.7.7.7</ecNumber>
    </recommendedName>
</protein>
<dbReference type="CDD" id="cd05537">
    <property type="entry name" value="POLBc_Pol_II"/>
    <property type="match status" value="1"/>
</dbReference>
<keyword evidence="11" id="KW-1185">Reference proteome</keyword>
<comment type="catalytic activity">
    <reaction evidence="6 7">
        <text>DNA(n) + a 2'-deoxyribonucleoside 5'-triphosphate = DNA(n+1) + diphosphate</text>
        <dbReference type="Rhea" id="RHEA:22508"/>
        <dbReference type="Rhea" id="RHEA-COMP:17339"/>
        <dbReference type="Rhea" id="RHEA-COMP:17340"/>
        <dbReference type="ChEBI" id="CHEBI:33019"/>
        <dbReference type="ChEBI" id="CHEBI:61560"/>
        <dbReference type="ChEBI" id="CHEBI:173112"/>
        <dbReference type="EC" id="2.7.7.7"/>
    </reaction>
</comment>
<keyword evidence="5 7" id="KW-0238">DNA-binding</keyword>
<proteinExistence type="inferred from homology"/>
<evidence type="ECO:0000259" key="8">
    <source>
        <dbReference type="Pfam" id="PF00136"/>
    </source>
</evidence>
<evidence type="ECO:0000256" key="4">
    <source>
        <dbReference type="ARBA" id="ARBA00022932"/>
    </source>
</evidence>
<dbReference type="AlphaFoldDB" id="A0A346NSQ3"/>
<dbReference type="EMBL" id="CP031769">
    <property type="protein sequence ID" value="AXR08560.1"/>
    <property type="molecule type" value="Genomic_DNA"/>
</dbReference>
<evidence type="ECO:0000313" key="11">
    <source>
        <dbReference type="Proteomes" id="UP000262073"/>
    </source>
</evidence>
<dbReference type="GO" id="GO:0000166">
    <property type="term" value="F:nucleotide binding"/>
    <property type="evidence" value="ECO:0007669"/>
    <property type="project" value="InterPro"/>
</dbReference>
<dbReference type="InterPro" id="IPR042087">
    <property type="entry name" value="DNA_pol_B_thumb"/>
</dbReference>
<reference evidence="10 11" key="1">
    <citation type="submission" date="2018-08" db="EMBL/GenBank/DDBJ databases">
        <title>Salinimonas sediminis sp. nov., a piezophilic bacterium isolated from a deep-sea sediment sample from the New Britain Trench.</title>
        <authorList>
            <person name="Cao J."/>
        </authorList>
    </citation>
    <scope>NUCLEOTIDE SEQUENCE [LARGE SCALE GENOMIC DNA]</scope>
    <source>
        <strain evidence="10 11">N102</strain>
    </source>
</reference>
<dbReference type="EC" id="2.7.7.7" evidence="7"/>
<dbReference type="SMART" id="SM00486">
    <property type="entry name" value="POLBc"/>
    <property type="match status" value="1"/>
</dbReference>
<dbReference type="Pfam" id="PF03104">
    <property type="entry name" value="DNA_pol_B_exo1"/>
    <property type="match status" value="1"/>
</dbReference>
<dbReference type="Proteomes" id="UP000262073">
    <property type="component" value="Chromosome"/>
</dbReference>
<keyword evidence="2 7" id="KW-0808">Transferase</keyword>
<keyword evidence="7" id="KW-0235">DNA replication</keyword>
<dbReference type="SUPFAM" id="SSF56672">
    <property type="entry name" value="DNA/RNA polymerases"/>
    <property type="match status" value="1"/>
</dbReference>
<keyword evidence="4 7" id="KW-0239">DNA-directed DNA polymerase</keyword>
<keyword evidence="3 7" id="KW-0548">Nucleotidyltransferase</keyword>
<dbReference type="FunFam" id="3.90.1600.10:FF:000030">
    <property type="entry name" value="DNA polymerase II"/>
    <property type="match status" value="1"/>
</dbReference>
<dbReference type="InterPro" id="IPR043502">
    <property type="entry name" value="DNA/RNA_pol_sf"/>
</dbReference>
<evidence type="ECO:0000256" key="1">
    <source>
        <dbReference type="ARBA" id="ARBA00005755"/>
    </source>
</evidence>
<dbReference type="NCBIfam" id="NF004421">
    <property type="entry name" value="PRK05762.1-2"/>
    <property type="match status" value="1"/>
</dbReference>
<dbReference type="PANTHER" id="PTHR10322">
    <property type="entry name" value="DNA POLYMERASE CATALYTIC SUBUNIT"/>
    <property type="match status" value="1"/>
</dbReference>
<comment type="similarity">
    <text evidence="1 7">Belongs to the DNA polymerase type-B family.</text>
</comment>
<dbReference type="InterPro" id="IPR012337">
    <property type="entry name" value="RNaseH-like_sf"/>
</dbReference>
<gene>
    <name evidence="10" type="ORF">D0Y50_15900</name>
</gene>
<dbReference type="KEGG" id="salm:D0Y50_15900"/>
<dbReference type="GO" id="GO:0009432">
    <property type="term" value="P:SOS response"/>
    <property type="evidence" value="ECO:0007669"/>
    <property type="project" value="TreeGrafter"/>
</dbReference>
<dbReference type="InterPro" id="IPR006172">
    <property type="entry name" value="DNA-dir_DNA_pol_B"/>
</dbReference>
<name>A0A346NSQ3_9ALTE</name>
<evidence type="ECO:0000256" key="3">
    <source>
        <dbReference type="ARBA" id="ARBA00022695"/>
    </source>
</evidence>
<dbReference type="InterPro" id="IPR036397">
    <property type="entry name" value="RNaseH_sf"/>
</dbReference>
<dbReference type="Pfam" id="PF00136">
    <property type="entry name" value="DNA_pol_B"/>
    <property type="match status" value="1"/>
</dbReference>
<evidence type="ECO:0000256" key="2">
    <source>
        <dbReference type="ARBA" id="ARBA00022679"/>
    </source>
</evidence>
<dbReference type="PANTHER" id="PTHR10322:SF23">
    <property type="entry name" value="DNA POLYMERASE DELTA CATALYTIC SUBUNIT"/>
    <property type="match status" value="1"/>
</dbReference>
<dbReference type="InterPro" id="IPR050240">
    <property type="entry name" value="DNA_pol_type-B"/>
</dbReference>
<dbReference type="PROSITE" id="PS00116">
    <property type="entry name" value="DNA_POLYMERASE_B"/>
    <property type="match status" value="1"/>
</dbReference>
<evidence type="ECO:0000256" key="5">
    <source>
        <dbReference type="ARBA" id="ARBA00023125"/>
    </source>
</evidence>